<gene>
    <name evidence="3" type="ordered locus">RBRH_01287</name>
</gene>
<dbReference type="HOGENOM" id="CLU_010399_3_1_4"/>
<feature type="domain" description="GH15-like" evidence="1">
    <location>
        <begin position="291"/>
        <end position="654"/>
    </location>
</feature>
<dbReference type="CAZy" id="GH15">
    <property type="family name" value="Glycoside Hydrolase Family 15"/>
</dbReference>
<keyword evidence="3" id="KW-0326">Glycosidase</keyword>
<dbReference type="AlphaFoldDB" id="E5AKV5"/>
<accession>E5AKV5</accession>
<dbReference type="PANTHER" id="PTHR31616">
    <property type="entry name" value="TREHALASE"/>
    <property type="match status" value="1"/>
</dbReference>
<dbReference type="GO" id="GO:0005975">
    <property type="term" value="P:carbohydrate metabolic process"/>
    <property type="evidence" value="ECO:0007669"/>
    <property type="project" value="InterPro"/>
</dbReference>
<feature type="domain" description="Trehalase-like N-terminal" evidence="2">
    <location>
        <begin position="81"/>
        <end position="227"/>
    </location>
</feature>
<evidence type="ECO:0000259" key="1">
    <source>
        <dbReference type="Pfam" id="PF00723"/>
    </source>
</evidence>
<dbReference type="KEGG" id="brh:RBRH_01287"/>
<dbReference type="InterPro" id="IPR012341">
    <property type="entry name" value="6hp_glycosidase-like_sf"/>
</dbReference>
<dbReference type="EMBL" id="FR687359">
    <property type="protein sequence ID" value="CBW75912.1"/>
    <property type="molecule type" value="Genomic_DNA"/>
</dbReference>
<dbReference type="Proteomes" id="UP000007437">
    <property type="component" value="Chromosome"/>
</dbReference>
<dbReference type="Pfam" id="PF19291">
    <property type="entry name" value="TREH_N"/>
    <property type="match status" value="1"/>
</dbReference>
<dbReference type="STRING" id="882378.RBRH_01287"/>
<dbReference type="eggNOG" id="COG3387">
    <property type="taxonomic scope" value="Bacteria"/>
</dbReference>
<reference evidence="3 4" key="1">
    <citation type="journal article" date="2011" name="J. Bacteriol.">
        <title>Complete genome sequence of Burkholderia rhizoxinica, an endosymbiont of Rhizopus microsporus.</title>
        <authorList>
            <person name="Lackner G."/>
            <person name="Moebius N."/>
            <person name="Partida-Martinez L."/>
            <person name="Hertweck C."/>
        </authorList>
    </citation>
    <scope>NUCLEOTIDE SEQUENCE [LARGE SCALE GENOMIC DNA]</scope>
    <source>
        <strain evidence="4">DSM 19002 / CIP 109453 / HKI 454</strain>
    </source>
</reference>
<organism evidence="3 4">
    <name type="scientific">Mycetohabitans rhizoxinica (strain DSM 19002 / CIP 109453 / HKI 454)</name>
    <name type="common">Paraburkholderia rhizoxinica</name>
    <dbReference type="NCBI Taxonomy" id="882378"/>
    <lineage>
        <taxon>Bacteria</taxon>
        <taxon>Pseudomonadati</taxon>
        <taxon>Pseudomonadota</taxon>
        <taxon>Betaproteobacteria</taxon>
        <taxon>Burkholderiales</taxon>
        <taxon>Burkholderiaceae</taxon>
        <taxon>Mycetohabitans</taxon>
    </lineage>
</organism>
<proteinExistence type="predicted"/>
<dbReference type="GO" id="GO:0004339">
    <property type="term" value="F:glucan 1,4-alpha-glucosidase activity"/>
    <property type="evidence" value="ECO:0007669"/>
    <property type="project" value="UniProtKB-EC"/>
</dbReference>
<protein>
    <submittedName>
        <fullName evidence="3">Glucoamylase</fullName>
        <ecNumber evidence="3">3.2.1.3</ecNumber>
    </submittedName>
</protein>
<dbReference type="Pfam" id="PF00723">
    <property type="entry name" value="Glyco_hydro_15"/>
    <property type="match status" value="1"/>
</dbReference>
<dbReference type="PANTHER" id="PTHR31616:SF0">
    <property type="entry name" value="GLUCAN 1,4-ALPHA-GLUCOSIDASE"/>
    <property type="match status" value="1"/>
</dbReference>
<evidence type="ECO:0000259" key="2">
    <source>
        <dbReference type="Pfam" id="PF19291"/>
    </source>
</evidence>
<sequence length="665" mass="74885">MSISQPTVLSALRDTAALAQTARCASRVVRGAAMAVPRAVDASAPSQLRTPRYFAMILSSTESSLTLPSRATPHRSLDVGVIGNCAFSALIDRMGCVVWSCLPRFDGDPVFNALIDTSDHAGLWSIELENYVRGEQSYEPNTAVLRTRLYNKNGQGIEITDFAPRFYSRGRYFRPTTMVRRVKPLQGAVRITVRLRPRFDWGRLPPAITHGSHHIRYVGPAQTLRLTTDAPLSYIVAEQQFLLDREINFILGPDETLATGIENTARDFEQDTIQYWRTWTGRLAIPLEWQDAVIRAAITLKLSLFEDTGAIIAAMTTSIPEAPNSSRNWDYRYCWLRDAFFVVRALNSLSEVGTMEDYLRWLRNIVLRSKGGHIKPLYGIGLEASLPESIVEHLGGYRDHAPVRVGNQAHEHFQHDVYGNIILGATQAFHDRRLIRPAGLFEFEHLEAVGENAYRIYTKPDAGMWELRSRARIHTSSVLMNWAACDRLAKIAHTLGLPEREMLWRGRADAIREYLLNNAWNEARGAFAESVGGQDLDASVLLMAEVNMIDPKDPRFVSTVEALERSLCDGPYMRRYEAPDDFGKPETAFNICTFWRIDALARIGRREEARAIFEAMLAARNHLGLLSEDTHPVTGEMWGNFPQTYSMVGIINCAMRLSAPWDSVI</sequence>
<evidence type="ECO:0000313" key="3">
    <source>
        <dbReference type="EMBL" id="CBW75912.1"/>
    </source>
</evidence>
<dbReference type="EC" id="3.2.1.3" evidence="3"/>
<name>E5AKV5_MYCRK</name>
<evidence type="ECO:0000313" key="4">
    <source>
        <dbReference type="Proteomes" id="UP000007437"/>
    </source>
</evidence>
<dbReference type="InterPro" id="IPR008928">
    <property type="entry name" value="6-hairpin_glycosidase_sf"/>
</dbReference>
<dbReference type="InterPro" id="IPR011613">
    <property type="entry name" value="GH15-like"/>
</dbReference>
<dbReference type="InterPro" id="IPR045582">
    <property type="entry name" value="Trehalase-like_N"/>
</dbReference>
<keyword evidence="3" id="KW-0378">Hydrolase</keyword>
<dbReference type="Gene3D" id="1.50.10.10">
    <property type="match status" value="1"/>
</dbReference>
<dbReference type="SUPFAM" id="SSF48208">
    <property type="entry name" value="Six-hairpin glycosidases"/>
    <property type="match status" value="1"/>
</dbReference>